<dbReference type="PATRIC" id="fig|451644.5.peg.4749"/>
<dbReference type="RefSeq" id="WP_048896221.1">
    <property type="nucleotide sequence ID" value="NZ_LFOD01000025.1"/>
</dbReference>
<gene>
    <name evidence="1" type="ORF">ACT17_23000</name>
</gene>
<dbReference type="AlphaFoldDB" id="A0A0J8U690"/>
<sequence length="87" mass="9535">MATDKLYGPSPEDGHLPDTGYRIVERSPGGWFWIWSEPGEEDQVSARYGSESAAFDSAADDWADCGEGGRLSATLRAQATRLRKDGR</sequence>
<accession>A0A0J8U690</accession>
<evidence type="ECO:0000313" key="1">
    <source>
        <dbReference type="EMBL" id="KMV15960.1"/>
    </source>
</evidence>
<protein>
    <submittedName>
        <fullName evidence="1">Uncharacterized protein</fullName>
    </submittedName>
</protein>
<organism evidence="1 2">
    <name type="scientific">Mycolicibacterium conceptionense</name>
    <dbReference type="NCBI Taxonomy" id="451644"/>
    <lineage>
        <taxon>Bacteria</taxon>
        <taxon>Bacillati</taxon>
        <taxon>Actinomycetota</taxon>
        <taxon>Actinomycetes</taxon>
        <taxon>Mycobacteriales</taxon>
        <taxon>Mycobacteriaceae</taxon>
        <taxon>Mycolicibacterium</taxon>
    </lineage>
</organism>
<dbReference type="OrthoDB" id="5197348at2"/>
<proteinExistence type="predicted"/>
<dbReference type="Proteomes" id="UP000037594">
    <property type="component" value="Unassembled WGS sequence"/>
</dbReference>
<dbReference type="EMBL" id="LFOD01000025">
    <property type="protein sequence ID" value="KMV15960.1"/>
    <property type="molecule type" value="Genomic_DNA"/>
</dbReference>
<reference evidence="1 2" key="1">
    <citation type="submission" date="2015-06" db="EMBL/GenBank/DDBJ databases">
        <title>Genome sequence of Mycobacterium conceptionense strain MLE.</title>
        <authorList>
            <person name="Greninger A.L."/>
            <person name="Cunningham G."/>
            <person name="Chiu C.Y."/>
            <person name="Miller S."/>
        </authorList>
    </citation>
    <scope>NUCLEOTIDE SEQUENCE [LARGE SCALE GENOMIC DNA]</scope>
    <source>
        <strain evidence="1 2">MLE</strain>
    </source>
</reference>
<name>A0A0J8U690_9MYCO</name>
<comment type="caution">
    <text evidence="1">The sequence shown here is derived from an EMBL/GenBank/DDBJ whole genome shotgun (WGS) entry which is preliminary data.</text>
</comment>
<evidence type="ECO:0000313" key="2">
    <source>
        <dbReference type="Proteomes" id="UP000037594"/>
    </source>
</evidence>